<feature type="non-terminal residue" evidence="1">
    <location>
        <position position="1"/>
    </location>
</feature>
<name>X1I3F9_9ZZZZ</name>
<accession>X1I3F9</accession>
<organism evidence="1">
    <name type="scientific">marine sediment metagenome</name>
    <dbReference type="NCBI Taxonomy" id="412755"/>
    <lineage>
        <taxon>unclassified sequences</taxon>
        <taxon>metagenomes</taxon>
        <taxon>ecological metagenomes</taxon>
    </lineage>
</organism>
<proteinExistence type="predicted"/>
<evidence type="ECO:0000313" key="1">
    <source>
        <dbReference type="EMBL" id="GAH63845.1"/>
    </source>
</evidence>
<dbReference type="EMBL" id="BARU01029158">
    <property type="protein sequence ID" value="GAH63845.1"/>
    <property type="molecule type" value="Genomic_DNA"/>
</dbReference>
<gene>
    <name evidence="1" type="ORF">S03H2_46444</name>
</gene>
<reference evidence="1" key="1">
    <citation type="journal article" date="2014" name="Front. Microbiol.">
        <title>High frequency of phylogenetically diverse reductive dehalogenase-homologous genes in deep subseafloor sedimentary metagenomes.</title>
        <authorList>
            <person name="Kawai M."/>
            <person name="Futagami T."/>
            <person name="Toyoda A."/>
            <person name="Takaki Y."/>
            <person name="Nishi S."/>
            <person name="Hori S."/>
            <person name="Arai W."/>
            <person name="Tsubouchi T."/>
            <person name="Morono Y."/>
            <person name="Uchiyama I."/>
            <person name="Ito T."/>
            <person name="Fujiyama A."/>
            <person name="Inagaki F."/>
            <person name="Takami H."/>
        </authorList>
    </citation>
    <scope>NUCLEOTIDE SEQUENCE</scope>
    <source>
        <strain evidence="1">Expedition CK06-06</strain>
    </source>
</reference>
<sequence>FHNLVSLGIEHIGYKFELIAKYFNINFSTATDIYNPYKI</sequence>
<dbReference type="AlphaFoldDB" id="X1I3F9"/>
<comment type="caution">
    <text evidence="1">The sequence shown here is derived from an EMBL/GenBank/DDBJ whole genome shotgun (WGS) entry which is preliminary data.</text>
</comment>
<protein>
    <submittedName>
        <fullName evidence="1">Uncharacterized protein</fullName>
    </submittedName>
</protein>